<organism evidence="5 6">
    <name type="scientific">Spelaeicoccus albus</name>
    <dbReference type="NCBI Taxonomy" id="1280376"/>
    <lineage>
        <taxon>Bacteria</taxon>
        <taxon>Bacillati</taxon>
        <taxon>Actinomycetota</taxon>
        <taxon>Actinomycetes</taxon>
        <taxon>Micrococcales</taxon>
        <taxon>Brevibacteriaceae</taxon>
        <taxon>Spelaeicoccus</taxon>
    </lineage>
</organism>
<dbReference type="InterPro" id="IPR041664">
    <property type="entry name" value="AAA_16"/>
</dbReference>
<dbReference type="InterPro" id="IPR011990">
    <property type="entry name" value="TPR-like_helical_dom_sf"/>
</dbReference>
<reference evidence="5 6" key="1">
    <citation type="submission" date="2020-07" db="EMBL/GenBank/DDBJ databases">
        <title>Sequencing the genomes of 1000 actinobacteria strains.</title>
        <authorList>
            <person name="Klenk H.-P."/>
        </authorList>
    </citation>
    <scope>NUCLEOTIDE SEQUENCE [LARGE SCALE GENOMIC DNA]</scope>
    <source>
        <strain evidence="5 6">DSM 26341</strain>
    </source>
</reference>
<evidence type="ECO:0000256" key="1">
    <source>
        <dbReference type="ARBA" id="ARBA00022741"/>
    </source>
</evidence>
<feature type="domain" description="HTH luxR-type" evidence="4">
    <location>
        <begin position="896"/>
        <end position="961"/>
    </location>
</feature>
<feature type="compositionally biased region" description="Low complexity" evidence="3">
    <location>
        <begin position="966"/>
        <end position="976"/>
    </location>
</feature>
<dbReference type="PROSITE" id="PS00622">
    <property type="entry name" value="HTH_LUXR_1"/>
    <property type="match status" value="1"/>
</dbReference>
<proteinExistence type="predicted"/>
<evidence type="ECO:0000256" key="2">
    <source>
        <dbReference type="ARBA" id="ARBA00022840"/>
    </source>
</evidence>
<evidence type="ECO:0000256" key="3">
    <source>
        <dbReference type="SAM" id="MobiDB-lite"/>
    </source>
</evidence>
<dbReference type="GO" id="GO:0003677">
    <property type="term" value="F:DNA binding"/>
    <property type="evidence" value="ECO:0007669"/>
    <property type="project" value="UniProtKB-KW"/>
</dbReference>
<accession>A0A7Z0IIB9</accession>
<dbReference type="Pfam" id="PF13191">
    <property type="entry name" value="AAA_16"/>
    <property type="match status" value="1"/>
</dbReference>
<dbReference type="EMBL" id="JACBZP010000001">
    <property type="protein sequence ID" value="NYI68212.1"/>
    <property type="molecule type" value="Genomic_DNA"/>
</dbReference>
<keyword evidence="6" id="KW-1185">Reference proteome</keyword>
<dbReference type="InterPro" id="IPR000792">
    <property type="entry name" value="Tscrpt_reg_LuxR_C"/>
</dbReference>
<dbReference type="SUPFAM" id="SSF46894">
    <property type="entry name" value="C-terminal effector domain of the bipartite response regulators"/>
    <property type="match status" value="1"/>
</dbReference>
<dbReference type="CDD" id="cd06170">
    <property type="entry name" value="LuxR_C_like"/>
    <property type="match status" value="1"/>
</dbReference>
<dbReference type="PROSITE" id="PS50043">
    <property type="entry name" value="HTH_LUXR_2"/>
    <property type="match status" value="1"/>
</dbReference>
<protein>
    <submittedName>
        <fullName evidence="5">DNA-binding CsgD family transcriptional regulator/tetratricopeptide (TPR) repeat protein</fullName>
    </submittedName>
</protein>
<evidence type="ECO:0000313" key="6">
    <source>
        <dbReference type="Proteomes" id="UP000539111"/>
    </source>
</evidence>
<comment type="caution">
    <text evidence="5">The sequence shown here is derived from an EMBL/GenBank/DDBJ whole genome shotgun (WGS) entry which is preliminary data.</text>
</comment>
<evidence type="ECO:0000313" key="5">
    <source>
        <dbReference type="EMBL" id="NYI68212.1"/>
    </source>
</evidence>
<feature type="region of interest" description="Disordered" evidence="3">
    <location>
        <begin position="963"/>
        <end position="982"/>
    </location>
</feature>
<name>A0A7Z0IIB9_9MICO</name>
<dbReference type="AlphaFoldDB" id="A0A7Z0IIB9"/>
<keyword evidence="5" id="KW-0238">DNA-binding</keyword>
<keyword evidence="1" id="KW-0547">Nucleotide-binding</keyword>
<sequence length="982" mass="103129">MCHTDYMAAVSGPTATGPPLVGRTVECRLFAELVDAAAASTPSVLLLRGSAGVGKTRLAREALAAAGAADFTALSGRADEIAKHVTFSPIVEALSPVIGTMPPNDRRALGRRLPQLALVFDGLGVPAPSPVADGALERRRIIEGVAHLIESTCAANPVALMIDDIQFADDLTLMLLAHLSRMTTRLLLICAVTADDDLRTAERLLASYRSSAWHVEIVDVAPLSARDSATLFNSVARTDIAETTRTAAVANCGGIPFYLEAMAEHLTAPNARDGAPPTDGSLPLPVPVNDELQLRLRSLTPDARAVAELLAVDGGGCSFRTLLACSSLGRTRQASALAELERRHLLSSDPGDTYSLAHGLLRSAALAGMTRTDVYRRHAAFAGALAASDPGDVRAAEHIIRAGPVYDSRRALPVLVHAARRARGLGSADDAIKYFRAALACAEEMRRDGHCAAIHDQLTVLSEMTLQPDDARRHAAAALALYTERHDDAGIGRAELAHCRLAWSAGDVNAALAHLDAAGRAQARLAPSESDLDLLSLQVSVASRLGDVEGIATAAKRMRALAHRFPSPDLTASAQIATAIDAFTRTDYARAVSLSEDAAVTAGNGTDPALTVRAYDQLSLFALGNGDLEKSVDATERSLATARSAGASLLEAWPRLRLAIVDLLSGSFEKVVDECLELCRLAERYDERRGSVNILATLALAQTRLGRLDDAAAAIDRAGRLGPESLYTDVHTTAPLNAARTALDLAAGEYDAAAAHGAALCRLGTGAYPLVGAALYGEALWRSGRPHSAAELAGDVHRVLSCSTPLASAVASWIDGLADSDGTQALRQAAAGFETVGLPYWRVASLLADAERSPRAAAIESATTALDVADRVRLPAEAQRARALLRAHGVVPSRGRRHDSSLFSPREREIAALAAAGHPTSTIATRLYISPRTVTTHLERIYAKAGVHSRIALAQFMTAAGPSEPAADATSAAGADRAAKYT</sequence>
<dbReference type="SUPFAM" id="SSF52540">
    <property type="entry name" value="P-loop containing nucleoside triphosphate hydrolases"/>
    <property type="match status" value="1"/>
</dbReference>
<dbReference type="InterPro" id="IPR016032">
    <property type="entry name" value="Sig_transdc_resp-reg_C-effctor"/>
</dbReference>
<dbReference type="Gene3D" id="1.25.40.10">
    <property type="entry name" value="Tetratricopeptide repeat domain"/>
    <property type="match status" value="1"/>
</dbReference>
<dbReference type="RefSeq" id="WP_179428591.1">
    <property type="nucleotide sequence ID" value="NZ_JACBZP010000001.1"/>
</dbReference>
<evidence type="ECO:0000259" key="4">
    <source>
        <dbReference type="PROSITE" id="PS50043"/>
    </source>
</evidence>
<dbReference type="SMART" id="SM00382">
    <property type="entry name" value="AAA"/>
    <property type="match status" value="1"/>
</dbReference>
<dbReference type="Gene3D" id="1.10.10.10">
    <property type="entry name" value="Winged helix-like DNA-binding domain superfamily/Winged helix DNA-binding domain"/>
    <property type="match status" value="1"/>
</dbReference>
<dbReference type="Proteomes" id="UP000539111">
    <property type="component" value="Unassembled WGS sequence"/>
</dbReference>
<dbReference type="PANTHER" id="PTHR16305:SF35">
    <property type="entry name" value="TRANSCRIPTIONAL ACTIVATOR DOMAIN"/>
    <property type="match status" value="1"/>
</dbReference>
<dbReference type="GO" id="GO:0006355">
    <property type="term" value="P:regulation of DNA-templated transcription"/>
    <property type="evidence" value="ECO:0007669"/>
    <property type="project" value="InterPro"/>
</dbReference>
<keyword evidence="2" id="KW-0067">ATP-binding</keyword>
<dbReference type="Pfam" id="PF00196">
    <property type="entry name" value="GerE"/>
    <property type="match status" value="1"/>
</dbReference>
<dbReference type="InterPro" id="IPR027417">
    <property type="entry name" value="P-loop_NTPase"/>
</dbReference>
<dbReference type="GO" id="GO:0004016">
    <property type="term" value="F:adenylate cyclase activity"/>
    <property type="evidence" value="ECO:0007669"/>
    <property type="project" value="TreeGrafter"/>
</dbReference>
<dbReference type="GO" id="GO:0005524">
    <property type="term" value="F:ATP binding"/>
    <property type="evidence" value="ECO:0007669"/>
    <property type="project" value="UniProtKB-KW"/>
</dbReference>
<dbReference type="SMART" id="SM00421">
    <property type="entry name" value="HTH_LUXR"/>
    <property type="match status" value="1"/>
</dbReference>
<dbReference type="InterPro" id="IPR036388">
    <property type="entry name" value="WH-like_DNA-bd_sf"/>
</dbReference>
<dbReference type="PANTHER" id="PTHR16305">
    <property type="entry name" value="TESTICULAR SOLUBLE ADENYLYL CYCLASE"/>
    <property type="match status" value="1"/>
</dbReference>
<dbReference type="InterPro" id="IPR003593">
    <property type="entry name" value="AAA+_ATPase"/>
</dbReference>
<gene>
    <name evidence="5" type="ORF">BJY26_002518</name>
</gene>
<dbReference type="PRINTS" id="PR00038">
    <property type="entry name" value="HTHLUXR"/>
</dbReference>
<dbReference type="SUPFAM" id="SSF48452">
    <property type="entry name" value="TPR-like"/>
    <property type="match status" value="2"/>
</dbReference>
<dbReference type="GO" id="GO:0005737">
    <property type="term" value="C:cytoplasm"/>
    <property type="evidence" value="ECO:0007669"/>
    <property type="project" value="TreeGrafter"/>
</dbReference>